<dbReference type="GO" id="GO:0008176">
    <property type="term" value="F:tRNA (guanine(46)-N7)-methyltransferase activity"/>
    <property type="evidence" value="ECO:0007669"/>
    <property type="project" value="UniProtKB-UniRule"/>
</dbReference>
<dbReference type="NCBIfam" id="TIGR01045">
    <property type="entry name" value="RPE1"/>
    <property type="match status" value="1"/>
</dbReference>
<dbReference type="SUPFAM" id="SSF53335">
    <property type="entry name" value="S-adenosyl-L-methionine-dependent methyltransferases"/>
    <property type="match status" value="1"/>
</dbReference>
<name>A0A0F5MS71_9RICK</name>
<dbReference type="Proteomes" id="UP000033358">
    <property type="component" value="Unassembled WGS sequence"/>
</dbReference>
<evidence type="ECO:0000256" key="6">
    <source>
        <dbReference type="ARBA" id="ARBA00022694"/>
    </source>
</evidence>
<comment type="function">
    <text evidence="2 7">Catalyzes the formation of N(7)-methylguanine at position 46 (m7G46) in tRNA.</text>
</comment>
<comment type="similarity">
    <text evidence="7">Belongs to the class I-like SAM-binding methyltransferase superfamily. TrmB family.</text>
</comment>
<keyword evidence="10" id="KW-1185">Reference proteome</keyword>
<evidence type="ECO:0000256" key="4">
    <source>
        <dbReference type="ARBA" id="ARBA00022679"/>
    </source>
</evidence>
<feature type="binding site" evidence="7">
    <location>
        <position position="122"/>
    </location>
    <ligand>
        <name>S-adenosyl-L-methionine</name>
        <dbReference type="ChEBI" id="CHEBI:59789"/>
    </ligand>
</feature>
<dbReference type="EC" id="2.1.1.33" evidence="7"/>
<keyword evidence="5 7" id="KW-0949">S-adenosyl-L-methionine</keyword>
<dbReference type="Pfam" id="PF02390">
    <property type="entry name" value="Methyltransf_4"/>
    <property type="match status" value="1"/>
</dbReference>
<feature type="binding site" evidence="7">
    <location>
        <position position="175"/>
    </location>
    <ligand>
        <name>substrate</name>
    </ligand>
</feature>
<dbReference type="InterPro" id="IPR003358">
    <property type="entry name" value="tRNA_(Gua-N-7)_MeTrfase_Trmb"/>
</dbReference>
<gene>
    <name evidence="7 9" type="primary">trmB</name>
    <name evidence="9" type="ORF">SZ25_00014</name>
</gene>
<comment type="pathway">
    <text evidence="7">tRNA modification; N(7)-methylguanine-tRNA biosynthesis.</text>
</comment>
<dbReference type="PANTHER" id="PTHR23417:SF14">
    <property type="entry name" value="PENTACOTRIPEPTIDE-REPEAT REGION OF PRORP DOMAIN-CONTAINING PROTEIN"/>
    <property type="match status" value="1"/>
</dbReference>
<evidence type="ECO:0000256" key="2">
    <source>
        <dbReference type="ARBA" id="ARBA00003015"/>
    </source>
</evidence>
<dbReference type="GO" id="GO:0043527">
    <property type="term" value="C:tRNA methyltransferase complex"/>
    <property type="evidence" value="ECO:0007669"/>
    <property type="project" value="TreeGrafter"/>
</dbReference>
<keyword evidence="6 7" id="KW-0819">tRNA processing</keyword>
<dbReference type="NCBIfam" id="TIGR00091">
    <property type="entry name" value="tRNA (guanosine(46)-N7)-methyltransferase TrmB"/>
    <property type="match status" value="1"/>
</dbReference>
<dbReference type="PANTHER" id="PTHR23417">
    <property type="entry name" value="3-DEOXY-D-MANNO-OCTULOSONIC-ACID TRANSFERASE/TRNA GUANINE-N 7 - -METHYLTRANSFERASE"/>
    <property type="match status" value="1"/>
</dbReference>
<dbReference type="InterPro" id="IPR029063">
    <property type="entry name" value="SAM-dependent_MTases_sf"/>
</dbReference>
<dbReference type="AlphaFoldDB" id="A0A0F5MS71"/>
<keyword evidence="4 7" id="KW-0808">Transferase</keyword>
<dbReference type="PROSITE" id="PS51625">
    <property type="entry name" value="SAM_MT_TRMB"/>
    <property type="match status" value="1"/>
</dbReference>
<evidence type="ECO:0000256" key="7">
    <source>
        <dbReference type="HAMAP-Rule" id="MF_01057"/>
    </source>
</evidence>
<reference evidence="9 10" key="1">
    <citation type="submission" date="2015-02" db="EMBL/GenBank/DDBJ databases">
        <title>Single cell genomics of a rare environmental alphaproteobacterium provides unique insights into Rickettsiaceae evolution.</title>
        <authorList>
            <person name="Martijn J."/>
            <person name="Schulz F."/>
            <person name="Zaremba-Niedzwiedzka K."/>
            <person name="Viklund J."/>
            <person name="Stepanauskas R."/>
            <person name="Andersson S.G.E."/>
            <person name="Horn M."/>
            <person name="Guy L."/>
            <person name="Ettema T.J.G."/>
        </authorList>
    </citation>
    <scope>NUCLEOTIDE SEQUENCE [LARGE SCALE GENOMIC DNA]</scope>
    <source>
        <strain evidence="9 10">SCGC AAA041-L04</strain>
    </source>
</reference>
<proteinExistence type="inferred from homology"/>
<evidence type="ECO:0000256" key="5">
    <source>
        <dbReference type="ARBA" id="ARBA00022691"/>
    </source>
</evidence>
<comment type="caution">
    <text evidence="9">The sequence shown here is derived from an EMBL/GenBank/DDBJ whole genome shotgun (WGS) entry which is preliminary data.</text>
</comment>
<keyword evidence="3 7" id="KW-0489">Methyltransferase</keyword>
<feature type="binding site" evidence="7">
    <location>
        <position position="207"/>
    </location>
    <ligand>
        <name>substrate</name>
    </ligand>
</feature>
<evidence type="ECO:0000313" key="9">
    <source>
        <dbReference type="EMBL" id="KKB96897.1"/>
    </source>
</evidence>
<dbReference type="InterPro" id="IPR055361">
    <property type="entry name" value="tRNA_methyltr_TrmB_bact"/>
</dbReference>
<feature type="binding site" evidence="7">
    <location>
        <position position="171"/>
    </location>
    <ligand>
        <name>S-adenosyl-L-methionine</name>
        <dbReference type="ChEBI" id="CHEBI:59789"/>
    </ligand>
</feature>
<feature type="binding site" evidence="7">
    <location>
        <position position="97"/>
    </location>
    <ligand>
        <name>S-adenosyl-L-methionine</name>
        <dbReference type="ChEBI" id="CHEBI:59789"/>
    </ligand>
</feature>
<organism evidence="9 10">
    <name type="scientific">Candidatus Arcanibacter lacustris</name>
    <dbReference type="NCBI Taxonomy" id="1607817"/>
    <lineage>
        <taxon>Bacteria</taxon>
        <taxon>Pseudomonadati</taxon>
        <taxon>Pseudomonadota</taxon>
        <taxon>Alphaproteobacteria</taxon>
        <taxon>Rickettsiales</taxon>
        <taxon>Candidatus Arcanibacter</taxon>
    </lineage>
</organism>
<feature type="binding site" evidence="7">
    <location>
        <position position="149"/>
    </location>
    <ligand>
        <name>S-adenosyl-L-methionine</name>
        <dbReference type="ChEBI" id="CHEBI:59789"/>
    </ligand>
</feature>
<comment type="caution">
    <text evidence="7">Lacks conserved residue(s) required for the propagation of feature annotation.</text>
</comment>
<dbReference type="HAMAP" id="MF_01057">
    <property type="entry name" value="tRNA_methyltr_TrmB"/>
    <property type="match status" value="1"/>
</dbReference>
<comment type="catalytic activity">
    <reaction evidence="1 7">
        <text>guanosine(46) in tRNA + S-adenosyl-L-methionine = N(7)-methylguanosine(46) in tRNA + S-adenosyl-L-homocysteine</text>
        <dbReference type="Rhea" id="RHEA:42708"/>
        <dbReference type="Rhea" id="RHEA-COMP:10188"/>
        <dbReference type="Rhea" id="RHEA-COMP:10189"/>
        <dbReference type="ChEBI" id="CHEBI:57856"/>
        <dbReference type="ChEBI" id="CHEBI:59789"/>
        <dbReference type="ChEBI" id="CHEBI:74269"/>
        <dbReference type="ChEBI" id="CHEBI:74480"/>
        <dbReference type="EC" id="2.1.1.33"/>
    </reaction>
</comment>
<feature type="region of interest" description="Disordered" evidence="8">
    <location>
        <begin position="1"/>
        <end position="22"/>
    </location>
</feature>
<accession>A0A0F5MS71</accession>
<dbReference type="InterPro" id="IPR005728">
    <property type="entry name" value="RPE1"/>
</dbReference>
<evidence type="ECO:0000313" key="10">
    <source>
        <dbReference type="Proteomes" id="UP000033358"/>
    </source>
</evidence>
<protein>
    <recommendedName>
        <fullName evidence="7">tRNA (guanine-N(7)-)-methyltransferase</fullName>
        <ecNumber evidence="7">2.1.1.33</ecNumber>
    </recommendedName>
    <alternativeName>
        <fullName evidence="7">tRNA (guanine(46)-N(7))-methyltransferase</fullName>
    </alternativeName>
    <alternativeName>
        <fullName evidence="7">tRNA(m7G46)-methyltransferase</fullName>
    </alternativeName>
</protein>
<dbReference type="Gene3D" id="3.40.50.150">
    <property type="entry name" value="Vaccinia Virus protein VP39"/>
    <property type="match status" value="1"/>
</dbReference>
<dbReference type="UniPathway" id="UPA00989"/>
<evidence type="ECO:0000256" key="1">
    <source>
        <dbReference type="ARBA" id="ARBA00000142"/>
    </source>
</evidence>
<dbReference type="EMBL" id="JYHA01000004">
    <property type="protein sequence ID" value="KKB96897.1"/>
    <property type="molecule type" value="Genomic_DNA"/>
</dbReference>
<evidence type="ECO:0000256" key="3">
    <source>
        <dbReference type="ARBA" id="ARBA00022603"/>
    </source>
</evidence>
<evidence type="ECO:0000256" key="8">
    <source>
        <dbReference type="SAM" id="MobiDB-lite"/>
    </source>
</evidence>
<dbReference type="PATRIC" id="fig|1607817.3.peg.14"/>
<sequence length="266" mass="30728">MEDNKIRPLLKPASGREFEGDSERKTAAYFKVREDLSTESTDKLPAEVGFEERSIQSFGRRRGRSLTDTQEQLLTTLLPSLSVDVKNMPKAKEYCLEIGFGNGCHLANIAKRSADNFYIGCEPYINGVVHLLNIIKCDSINNIAIYTEDARDLLSTMEDDFLSKVYLLFPDPWPKAKHHKRRLVTHETLALFAKKLKKNAELIIATDHLDYASWIYEFLKDNEFFELKKTFEECQSEPDNWIKTKYQQKAEALGIKPYFFIAKNQK</sequence>